<dbReference type="Proteomes" id="UP001240236">
    <property type="component" value="Unassembled WGS sequence"/>
</dbReference>
<keyword evidence="2" id="KW-0812">Transmembrane</keyword>
<dbReference type="EMBL" id="JAUSUZ010000001">
    <property type="protein sequence ID" value="MDQ0367139.1"/>
    <property type="molecule type" value="Genomic_DNA"/>
</dbReference>
<evidence type="ECO:0000256" key="2">
    <source>
        <dbReference type="SAM" id="Phobius"/>
    </source>
</evidence>
<proteinExistence type="predicted"/>
<dbReference type="RefSeq" id="WP_307240997.1">
    <property type="nucleotide sequence ID" value="NZ_JAUSUZ010000001.1"/>
</dbReference>
<feature type="transmembrane region" description="Helical" evidence="2">
    <location>
        <begin position="224"/>
        <end position="245"/>
    </location>
</feature>
<sequence length="386" mass="38827">MAIRTWGRVLLTSLGVSLLVGAGQLGVAYGFGLVRFGRAFADGIENQWHAQLTWVAWFAIVAAVTGALAADRAARRLGYDGGLRMLAGLAVSASIGAAGVALITMPAAHAARLTDGTDPAGAVGTAVLAGAAAGLPLAALALWQRAYAWALIAVAAAAWLLAVASAVPSFGPGQEMPAVRLGVLDPAAFSTGTVQRLAVVVMPSLALIAGAAVGAVARRREWHTAVIATSGLLGAAPLAVAYLAAGPGGPADAYQAAPFWGSLVALAAGALGSLLAVVTHRTDVKDPDQNPPPVRGEPGDPDSSPGGPGSSSEAGSPAASGVSVPDVTLDPAAPGAVDPRHGPDLGESARSRHSDKLHRLDQHGRTSQYRHTGHNGEVRPPRNEGR</sequence>
<keyword evidence="2" id="KW-1133">Transmembrane helix</keyword>
<feature type="compositionally biased region" description="Basic and acidic residues" evidence="1">
    <location>
        <begin position="374"/>
        <end position="386"/>
    </location>
</feature>
<organism evidence="3 4">
    <name type="scientific">Catenuloplanes indicus</name>
    <dbReference type="NCBI Taxonomy" id="137267"/>
    <lineage>
        <taxon>Bacteria</taxon>
        <taxon>Bacillati</taxon>
        <taxon>Actinomycetota</taxon>
        <taxon>Actinomycetes</taxon>
        <taxon>Micromonosporales</taxon>
        <taxon>Micromonosporaceae</taxon>
        <taxon>Catenuloplanes</taxon>
    </lineage>
</organism>
<feature type="transmembrane region" description="Helical" evidence="2">
    <location>
        <begin position="82"/>
        <end position="108"/>
    </location>
</feature>
<keyword evidence="2" id="KW-0472">Membrane</keyword>
<evidence type="ECO:0000313" key="3">
    <source>
        <dbReference type="EMBL" id="MDQ0367139.1"/>
    </source>
</evidence>
<reference evidence="3 4" key="1">
    <citation type="submission" date="2023-07" db="EMBL/GenBank/DDBJ databases">
        <title>Sequencing the genomes of 1000 actinobacteria strains.</title>
        <authorList>
            <person name="Klenk H.-P."/>
        </authorList>
    </citation>
    <scope>NUCLEOTIDE SEQUENCE [LARGE SCALE GENOMIC DNA]</scope>
    <source>
        <strain evidence="3 4">DSM 44709</strain>
    </source>
</reference>
<feature type="region of interest" description="Disordered" evidence="1">
    <location>
        <begin position="282"/>
        <end position="386"/>
    </location>
</feature>
<feature type="compositionally biased region" description="Low complexity" evidence="1">
    <location>
        <begin position="301"/>
        <end position="325"/>
    </location>
</feature>
<evidence type="ECO:0000313" key="4">
    <source>
        <dbReference type="Proteomes" id="UP001240236"/>
    </source>
</evidence>
<dbReference type="AlphaFoldDB" id="A0AAE3W1N0"/>
<feature type="transmembrane region" description="Helical" evidence="2">
    <location>
        <begin position="147"/>
        <end position="167"/>
    </location>
</feature>
<name>A0AAE3W1N0_9ACTN</name>
<protein>
    <submittedName>
        <fullName evidence="3">Uncharacterized protein</fullName>
    </submittedName>
</protein>
<gene>
    <name evidence="3" type="ORF">J2S42_003808</name>
</gene>
<feature type="transmembrane region" description="Helical" evidence="2">
    <location>
        <begin position="197"/>
        <end position="217"/>
    </location>
</feature>
<keyword evidence="4" id="KW-1185">Reference proteome</keyword>
<evidence type="ECO:0000256" key="1">
    <source>
        <dbReference type="SAM" id="MobiDB-lite"/>
    </source>
</evidence>
<comment type="caution">
    <text evidence="3">The sequence shown here is derived from an EMBL/GenBank/DDBJ whole genome shotgun (WGS) entry which is preliminary data.</text>
</comment>
<feature type="compositionally biased region" description="Basic and acidic residues" evidence="1">
    <location>
        <begin position="338"/>
        <end position="364"/>
    </location>
</feature>
<feature type="transmembrane region" description="Helical" evidence="2">
    <location>
        <begin position="52"/>
        <end position="70"/>
    </location>
</feature>
<feature type="transmembrane region" description="Helical" evidence="2">
    <location>
        <begin position="120"/>
        <end position="140"/>
    </location>
</feature>
<feature type="transmembrane region" description="Helical" evidence="2">
    <location>
        <begin position="257"/>
        <end position="278"/>
    </location>
</feature>
<accession>A0AAE3W1N0</accession>